<keyword evidence="4" id="KW-1185">Reference proteome</keyword>
<dbReference type="STRING" id="1166073.SAMN05192530_103342"/>
<evidence type="ECO:0000313" key="3">
    <source>
        <dbReference type="EMBL" id="SDO10502.1"/>
    </source>
</evidence>
<reference evidence="3 4" key="1">
    <citation type="submission" date="2016-10" db="EMBL/GenBank/DDBJ databases">
        <authorList>
            <person name="de Groot N.N."/>
        </authorList>
    </citation>
    <scope>NUCLEOTIDE SEQUENCE [LARGE SCALE GENOMIC DNA]</scope>
    <source>
        <strain evidence="4">L7-484,KACC 16230,DSM 25025</strain>
    </source>
</reference>
<gene>
    <name evidence="3" type="ORF">SAMN05192530_103342</name>
</gene>
<evidence type="ECO:0000313" key="4">
    <source>
        <dbReference type="Proteomes" id="UP000198793"/>
    </source>
</evidence>
<organism evidence="3 4">
    <name type="scientific">Aureimonas jatrophae</name>
    <dbReference type="NCBI Taxonomy" id="1166073"/>
    <lineage>
        <taxon>Bacteria</taxon>
        <taxon>Pseudomonadati</taxon>
        <taxon>Pseudomonadota</taxon>
        <taxon>Alphaproteobacteria</taxon>
        <taxon>Hyphomicrobiales</taxon>
        <taxon>Aurantimonadaceae</taxon>
        <taxon>Aureimonas</taxon>
    </lineage>
</organism>
<dbReference type="EMBL" id="FNIT01000003">
    <property type="protein sequence ID" value="SDO10502.1"/>
    <property type="molecule type" value="Genomic_DNA"/>
</dbReference>
<evidence type="ECO:0000256" key="1">
    <source>
        <dbReference type="ARBA" id="ARBA00022729"/>
    </source>
</evidence>
<evidence type="ECO:0000259" key="2">
    <source>
        <dbReference type="Pfam" id="PF13778"/>
    </source>
</evidence>
<sequence length="125" mass="13750">MANPLAAVRWEQRVLLLFGREPAIQEQMGKLAIDENGLIERRLLVLSVDATVETFAGQPPAMLPSATDLRRQFGVDADSFYTAVLVGLDGGEKWRSTEITAPETIFAVIDAMPMRRAGSEPPRQP</sequence>
<feature type="domain" description="DUF4174" evidence="2">
    <location>
        <begin position="4"/>
        <end position="116"/>
    </location>
</feature>
<dbReference type="AlphaFoldDB" id="A0A1H0GUN3"/>
<dbReference type="Proteomes" id="UP000198793">
    <property type="component" value="Unassembled WGS sequence"/>
</dbReference>
<proteinExistence type="predicted"/>
<name>A0A1H0GUN3_9HYPH</name>
<accession>A0A1H0GUN3</accession>
<keyword evidence="1" id="KW-0732">Signal</keyword>
<dbReference type="InterPro" id="IPR025232">
    <property type="entry name" value="DUF4174"/>
</dbReference>
<dbReference type="Pfam" id="PF13778">
    <property type="entry name" value="DUF4174"/>
    <property type="match status" value="1"/>
</dbReference>
<protein>
    <recommendedName>
        <fullName evidence="2">DUF4174 domain-containing protein</fullName>
    </recommendedName>
</protein>